<dbReference type="Pfam" id="PF13827">
    <property type="entry name" value="DUF4189"/>
    <property type="match status" value="1"/>
</dbReference>
<protein>
    <submittedName>
        <fullName evidence="2">DUF4189 domain-containing protein</fullName>
    </submittedName>
</protein>
<dbReference type="OrthoDB" id="4543578at2"/>
<organism evidence="2 3">
    <name type="scientific">Nocardia yunnanensis</name>
    <dbReference type="NCBI Taxonomy" id="2382165"/>
    <lineage>
        <taxon>Bacteria</taxon>
        <taxon>Bacillati</taxon>
        <taxon>Actinomycetota</taxon>
        <taxon>Actinomycetes</taxon>
        <taxon>Mycobacteriales</taxon>
        <taxon>Nocardiaceae</taxon>
        <taxon>Nocardia</taxon>
    </lineage>
</organism>
<dbReference type="EMBL" id="CP032568">
    <property type="protein sequence ID" value="AYF76569.1"/>
    <property type="molecule type" value="Genomic_DNA"/>
</dbReference>
<evidence type="ECO:0000259" key="1">
    <source>
        <dbReference type="Pfam" id="PF13827"/>
    </source>
</evidence>
<gene>
    <name evidence="2" type="ORF">D7D52_25210</name>
</gene>
<dbReference type="Proteomes" id="UP000267164">
    <property type="component" value="Chromosome"/>
</dbReference>
<dbReference type="AlphaFoldDB" id="A0A386ZIZ7"/>
<keyword evidence="3" id="KW-1185">Reference proteome</keyword>
<evidence type="ECO:0000313" key="2">
    <source>
        <dbReference type="EMBL" id="AYF76569.1"/>
    </source>
</evidence>
<dbReference type="InterPro" id="IPR025240">
    <property type="entry name" value="DUF4189"/>
</dbReference>
<proteinExistence type="predicted"/>
<feature type="domain" description="DUF4189" evidence="1">
    <location>
        <begin position="99"/>
        <end position="178"/>
    </location>
</feature>
<evidence type="ECO:0000313" key="3">
    <source>
        <dbReference type="Proteomes" id="UP000267164"/>
    </source>
</evidence>
<sequence length="210" mass="22125">MTDWVTYSEGFAGQSVPVRAKRTWPCRWPVIQIRAVVIAPPSATGAAIPARPLPNGENFSMAFSGKLALTMFVSAAAVLVSTFGAGPAGAERGPDGSLYGSLALSTDGGTFYGAAWNYPNWGSSDADAIGQCAHRGCKVMAQFRDGCGSIAESADHTYYYGGSGRNRAEAEQDAMNRLTNWMPSPPAMFGSSAPPKQSVHVRYTQCTDGA</sequence>
<accession>A0A386ZIZ7</accession>
<dbReference type="KEGG" id="nyu:D7D52_25210"/>
<reference evidence="2 3" key="1">
    <citation type="submission" date="2018-09" db="EMBL/GenBank/DDBJ databases">
        <title>Nocardia yunnanensis sp. nov., an actinomycete isolated from a soil sample.</title>
        <authorList>
            <person name="Zhang J."/>
        </authorList>
    </citation>
    <scope>NUCLEOTIDE SEQUENCE [LARGE SCALE GENOMIC DNA]</scope>
    <source>
        <strain evidence="2 3">CFHS0054</strain>
    </source>
</reference>
<name>A0A386ZIZ7_9NOCA</name>